<evidence type="ECO:0000313" key="2">
    <source>
        <dbReference type="Proteomes" id="UP001139319"/>
    </source>
</evidence>
<protein>
    <submittedName>
        <fullName evidence="1">Histidine kinase</fullName>
    </submittedName>
</protein>
<keyword evidence="2" id="KW-1185">Reference proteome</keyword>
<name>A0A9X2KX03_9GAMM</name>
<accession>A0A9X2KX03</accession>
<gene>
    <name evidence="1" type="ORF">M6D89_12345</name>
</gene>
<dbReference type="AlphaFoldDB" id="A0A9X2KX03"/>
<keyword evidence="1" id="KW-0808">Transferase</keyword>
<reference evidence="1" key="2">
    <citation type="submission" date="2023-01" db="EMBL/GenBank/DDBJ databases">
        <title>Gilvimarinus xylanilyticus HB14 isolated from Caulerpa lentillifera aquaculture base in Hainan, China.</title>
        <authorList>
            <person name="Zhang Y.-J."/>
        </authorList>
    </citation>
    <scope>NUCLEOTIDE SEQUENCE</scope>
    <source>
        <strain evidence="1">HB14</strain>
    </source>
</reference>
<dbReference type="Proteomes" id="UP001139319">
    <property type="component" value="Unassembled WGS sequence"/>
</dbReference>
<sequence>MNERVKQLIHDARNPLNNISVNAELGKLALQSNSDIERSVAALDVILQECQRCSQTLQELADTLGSESDK</sequence>
<keyword evidence="1" id="KW-0418">Kinase</keyword>
<comment type="caution">
    <text evidence="1">The sequence shown here is derived from an EMBL/GenBank/DDBJ whole genome shotgun (WGS) entry which is preliminary data.</text>
</comment>
<reference evidence="1" key="1">
    <citation type="submission" date="2022-05" db="EMBL/GenBank/DDBJ databases">
        <authorList>
            <person name="Sun H.-N."/>
        </authorList>
    </citation>
    <scope>NUCLEOTIDE SEQUENCE</scope>
    <source>
        <strain evidence="1">HB14</strain>
    </source>
</reference>
<proteinExistence type="predicted"/>
<dbReference type="SUPFAM" id="SSF47384">
    <property type="entry name" value="Homodimeric domain of signal transducing histidine kinase"/>
    <property type="match status" value="1"/>
</dbReference>
<dbReference type="Gene3D" id="1.10.287.130">
    <property type="match status" value="1"/>
</dbReference>
<organism evidence="1 2">
    <name type="scientific">Gilvimarinus xylanilyticus</name>
    <dbReference type="NCBI Taxonomy" id="2944139"/>
    <lineage>
        <taxon>Bacteria</taxon>
        <taxon>Pseudomonadati</taxon>
        <taxon>Pseudomonadota</taxon>
        <taxon>Gammaproteobacteria</taxon>
        <taxon>Cellvibrionales</taxon>
        <taxon>Cellvibrionaceae</taxon>
        <taxon>Gilvimarinus</taxon>
    </lineage>
</organism>
<dbReference type="RefSeq" id="WP_253968387.1">
    <property type="nucleotide sequence ID" value="NZ_JAMFTH010000004.1"/>
</dbReference>
<dbReference type="GO" id="GO:0000155">
    <property type="term" value="F:phosphorelay sensor kinase activity"/>
    <property type="evidence" value="ECO:0007669"/>
    <property type="project" value="InterPro"/>
</dbReference>
<evidence type="ECO:0000313" key="1">
    <source>
        <dbReference type="EMBL" id="MCP8900090.1"/>
    </source>
</evidence>
<dbReference type="InterPro" id="IPR036097">
    <property type="entry name" value="HisK_dim/P_sf"/>
</dbReference>
<dbReference type="EMBL" id="JAMFTH010000004">
    <property type="protein sequence ID" value="MCP8900090.1"/>
    <property type="molecule type" value="Genomic_DNA"/>
</dbReference>